<dbReference type="EMBL" id="CP090893">
    <property type="protein sequence ID" value="ULU00582.1"/>
    <property type="molecule type" value="Genomic_DNA"/>
</dbReference>
<name>A0AAE9IPL5_CAEBR</name>
<feature type="transmembrane region" description="Helical" evidence="2">
    <location>
        <begin position="43"/>
        <end position="66"/>
    </location>
</feature>
<evidence type="ECO:0000256" key="1">
    <source>
        <dbReference type="SAM" id="MobiDB-lite"/>
    </source>
</evidence>
<sequence>MGTLAPSGWRATIRTPPPAMEKADQHRGSTMLMSPFPVLLVDLMLICVTVPYQSVVLLRAVLILTFRRSFE</sequence>
<feature type="region of interest" description="Disordered" evidence="1">
    <location>
        <begin position="1"/>
        <end position="26"/>
    </location>
</feature>
<evidence type="ECO:0000313" key="3">
    <source>
        <dbReference type="EMBL" id="ULU00582.1"/>
    </source>
</evidence>
<gene>
    <name evidence="3" type="ORF">L3Y34_001205</name>
</gene>
<protein>
    <submittedName>
        <fullName evidence="3">Uncharacterized protein</fullName>
    </submittedName>
</protein>
<keyword evidence="2" id="KW-0812">Transmembrane</keyword>
<accession>A0AAE9IPL5</accession>
<evidence type="ECO:0000256" key="2">
    <source>
        <dbReference type="SAM" id="Phobius"/>
    </source>
</evidence>
<dbReference type="AlphaFoldDB" id="A0AAE9IPL5"/>
<proteinExistence type="predicted"/>
<organism evidence="3 4">
    <name type="scientific">Caenorhabditis briggsae</name>
    <dbReference type="NCBI Taxonomy" id="6238"/>
    <lineage>
        <taxon>Eukaryota</taxon>
        <taxon>Metazoa</taxon>
        <taxon>Ecdysozoa</taxon>
        <taxon>Nematoda</taxon>
        <taxon>Chromadorea</taxon>
        <taxon>Rhabditida</taxon>
        <taxon>Rhabditina</taxon>
        <taxon>Rhabditomorpha</taxon>
        <taxon>Rhabditoidea</taxon>
        <taxon>Rhabditidae</taxon>
        <taxon>Peloderinae</taxon>
        <taxon>Caenorhabditis</taxon>
    </lineage>
</organism>
<dbReference type="Proteomes" id="UP000827892">
    <property type="component" value="Chromosome III"/>
</dbReference>
<reference evidence="3 4" key="1">
    <citation type="submission" date="2022-05" db="EMBL/GenBank/DDBJ databases">
        <title>Chromosome-level reference genomes for two strains of Caenorhabditis briggsae: an improved platform for comparative genomics.</title>
        <authorList>
            <person name="Stevens L."/>
            <person name="Andersen E.C."/>
        </authorList>
    </citation>
    <scope>NUCLEOTIDE SEQUENCE [LARGE SCALE GENOMIC DNA]</scope>
    <source>
        <strain evidence="3">QX1410_ONT</strain>
        <tissue evidence="3">Whole-organism</tissue>
    </source>
</reference>
<keyword evidence="2" id="KW-0472">Membrane</keyword>
<evidence type="ECO:0000313" key="4">
    <source>
        <dbReference type="Proteomes" id="UP000827892"/>
    </source>
</evidence>
<keyword evidence="2" id="KW-1133">Transmembrane helix</keyword>